<dbReference type="SUPFAM" id="SSF54001">
    <property type="entry name" value="Cysteine proteinases"/>
    <property type="match status" value="1"/>
</dbReference>
<dbReference type="Proteomes" id="UP000663870">
    <property type="component" value="Unassembled WGS sequence"/>
</dbReference>
<evidence type="ECO:0000313" key="1">
    <source>
        <dbReference type="EMBL" id="CAF0757209.1"/>
    </source>
</evidence>
<dbReference type="EMBL" id="CAJNOO010000031">
    <property type="protein sequence ID" value="CAF0757209.1"/>
    <property type="molecule type" value="Genomic_DNA"/>
</dbReference>
<evidence type="ECO:0000313" key="3">
    <source>
        <dbReference type="EMBL" id="CAF0837062.1"/>
    </source>
</evidence>
<organism evidence="4 6">
    <name type="scientific">Rotaria sordida</name>
    <dbReference type="NCBI Taxonomy" id="392033"/>
    <lineage>
        <taxon>Eukaryota</taxon>
        <taxon>Metazoa</taxon>
        <taxon>Spiralia</taxon>
        <taxon>Gnathifera</taxon>
        <taxon>Rotifera</taxon>
        <taxon>Eurotatoria</taxon>
        <taxon>Bdelloidea</taxon>
        <taxon>Philodinida</taxon>
        <taxon>Philodinidae</taxon>
        <taxon>Rotaria</taxon>
    </lineage>
</organism>
<keyword evidence="5" id="KW-1185">Reference proteome</keyword>
<comment type="caution">
    <text evidence="4">The sequence shown here is derived from an EMBL/GenBank/DDBJ whole genome shotgun (WGS) entry which is preliminary data.</text>
</comment>
<dbReference type="Proteomes" id="UP000663854">
    <property type="component" value="Unassembled WGS sequence"/>
</dbReference>
<dbReference type="Gene3D" id="3.90.70.10">
    <property type="entry name" value="Cysteine proteinases"/>
    <property type="match status" value="1"/>
</dbReference>
<evidence type="ECO:0000313" key="6">
    <source>
        <dbReference type="Proteomes" id="UP000663874"/>
    </source>
</evidence>
<protein>
    <submittedName>
        <fullName evidence="4">Uncharacterized protein</fullName>
    </submittedName>
</protein>
<name>A0A818PBZ8_9BILA</name>
<gene>
    <name evidence="4" type="ORF">FNK824_LOCUS4472</name>
    <name evidence="2" type="ORF">JXQ802_LOCUS3448</name>
    <name evidence="3" type="ORF">PYM288_LOCUS6381</name>
    <name evidence="1" type="ORF">RFH988_LOCUS1635</name>
</gene>
<dbReference type="InterPro" id="IPR038765">
    <property type="entry name" value="Papain-like_cys_pep_sf"/>
</dbReference>
<evidence type="ECO:0000313" key="5">
    <source>
        <dbReference type="Proteomes" id="UP000663870"/>
    </source>
</evidence>
<dbReference type="AlphaFoldDB" id="A0A818PBZ8"/>
<accession>A0A818PBZ8</accession>
<dbReference type="EMBL" id="CAJNOL010000046">
    <property type="protein sequence ID" value="CAF0785364.1"/>
    <property type="molecule type" value="Genomic_DNA"/>
</dbReference>
<dbReference type="EMBL" id="CAJOBE010000327">
    <property type="protein sequence ID" value="CAF3622222.1"/>
    <property type="molecule type" value="Genomic_DNA"/>
</dbReference>
<evidence type="ECO:0000313" key="4">
    <source>
        <dbReference type="EMBL" id="CAF3622222.1"/>
    </source>
</evidence>
<dbReference type="OrthoDB" id="10362321at2759"/>
<dbReference type="Proteomes" id="UP000663874">
    <property type="component" value="Unassembled WGS sequence"/>
</dbReference>
<dbReference type="Proteomes" id="UP000663882">
    <property type="component" value="Unassembled WGS sequence"/>
</dbReference>
<dbReference type="EMBL" id="CAJNOH010000070">
    <property type="protein sequence ID" value="CAF0837062.1"/>
    <property type="molecule type" value="Genomic_DNA"/>
</dbReference>
<reference evidence="4" key="1">
    <citation type="submission" date="2021-02" db="EMBL/GenBank/DDBJ databases">
        <authorList>
            <person name="Nowell W R."/>
        </authorList>
    </citation>
    <scope>NUCLEOTIDE SEQUENCE</scope>
</reference>
<proteinExistence type="predicted"/>
<sequence>MIEFIEFLELPIAGSCNHIGGLDGGYYTVHAKTNINDYKCHSFDDSYVSDIDKNSVLYDLNNFPFNEHLLKNHHAFANNRYGDLTFCEQIEDDYNNQGHALFLV</sequence>
<evidence type="ECO:0000313" key="2">
    <source>
        <dbReference type="EMBL" id="CAF0785364.1"/>
    </source>
</evidence>